<proteinExistence type="predicted"/>
<gene>
    <name evidence="3" type="ORF">DCAF_LOCUS20521</name>
</gene>
<keyword evidence="1" id="KW-0472">Membrane</keyword>
<keyword evidence="4" id="KW-1185">Reference proteome</keyword>
<reference evidence="3 4" key="1">
    <citation type="submission" date="2024-01" db="EMBL/GenBank/DDBJ databases">
        <authorList>
            <person name="Waweru B."/>
        </authorList>
    </citation>
    <scope>NUCLEOTIDE SEQUENCE [LARGE SCALE GENOMIC DNA]</scope>
</reference>
<feature type="transmembrane region" description="Helical" evidence="1">
    <location>
        <begin position="186"/>
        <end position="205"/>
    </location>
</feature>
<feature type="transmembrane region" description="Helical" evidence="1">
    <location>
        <begin position="249"/>
        <end position="270"/>
    </location>
</feature>
<evidence type="ECO:0000313" key="3">
    <source>
        <dbReference type="EMBL" id="CAK7347832.1"/>
    </source>
</evidence>
<keyword evidence="1" id="KW-1133">Transmembrane helix</keyword>
<dbReference type="Proteomes" id="UP001314170">
    <property type="component" value="Unassembled WGS sequence"/>
</dbReference>
<protein>
    <recommendedName>
        <fullName evidence="2">PGG domain-containing protein</fullName>
    </recommendedName>
</protein>
<feature type="transmembrane region" description="Helical" evidence="1">
    <location>
        <begin position="217"/>
        <end position="243"/>
    </location>
</feature>
<comment type="caution">
    <text evidence="3">The sequence shown here is derived from an EMBL/GenBank/DDBJ whole genome shotgun (WGS) entry which is preliminary data.</text>
</comment>
<keyword evidence="1" id="KW-0812">Transmembrane</keyword>
<name>A0AAV1SBN8_9ROSI</name>
<sequence>MRELVGTKTSGSSSGGIGLDCLPSASMLSVSFLSSSLPFAPDASRVPRVRNYCTGNDVSWDQEITVRGWDGVYIGSSVFGPAPLEGQEEDEEEFSFNPPHPLFTASKTGILEILYEMLKEYPQAVELLNTKGQSILNRVKKAILSYYTKHRDFKHDITAEELFKKNRKEQLQAAQQWIKETAQSCSAVAVFVATIVFVAAYNVPGDDDFHYSIPRKLTLGFTLLFFSVMTTMFAFAATILLIIQSEKKLTAGLISIAAFFPVSISALMQFRLYAAFRGSMKGFFKAMRRFLPWFCKFPLLINHLL</sequence>
<organism evidence="3 4">
    <name type="scientific">Dovyalis caffra</name>
    <dbReference type="NCBI Taxonomy" id="77055"/>
    <lineage>
        <taxon>Eukaryota</taxon>
        <taxon>Viridiplantae</taxon>
        <taxon>Streptophyta</taxon>
        <taxon>Embryophyta</taxon>
        <taxon>Tracheophyta</taxon>
        <taxon>Spermatophyta</taxon>
        <taxon>Magnoliopsida</taxon>
        <taxon>eudicotyledons</taxon>
        <taxon>Gunneridae</taxon>
        <taxon>Pentapetalae</taxon>
        <taxon>rosids</taxon>
        <taxon>fabids</taxon>
        <taxon>Malpighiales</taxon>
        <taxon>Salicaceae</taxon>
        <taxon>Flacourtieae</taxon>
        <taxon>Dovyalis</taxon>
    </lineage>
</organism>
<dbReference type="InterPro" id="IPR026961">
    <property type="entry name" value="PGG_dom"/>
</dbReference>
<dbReference type="AlphaFoldDB" id="A0AAV1SBN8"/>
<evidence type="ECO:0000259" key="2">
    <source>
        <dbReference type="Pfam" id="PF13962"/>
    </source>
</evidence>
<dbReference type="EMBL" id="CAWUPB010001173">
    <property type="protein sequence ID" value="CAK7347832.1"/>
    <property type="molecule type" value="Genomic_DNA"/>
</dbReference>
<accession>A0AAV1SBN8</accession>
<dbReference type="GO" id="GO:0016020">
    <property type="term" value="C:membrane"/>
    <property type="evidence" value="ECO:0007669"/>
    <property type="project" value="TreeGrafter"/>
</dbReference>
<evidence type="ECO:0000256" key="1">
    <source>
        <dbReference type="SAM" id="Phobius"/>
    </source>
</evidence>
<dbReference type="Pfam" id="PF13962">
    <property type="entry name" value="PGG"/>
    <property type="match status" value="1"/>
</dbReference>
<dbReference type="PANTHER" id="PTHR24177:SF331">
    <property type="entry name" value="PGG DOMAIN-CONTAINING PROTEIN"/>
    <property type="match status" value="1"/>
</dbReference>
<feature type="domain" description="PGG" evidence="2">
    <location>
        <begin position="176"/>
        <end position="206"/>
    </location>
</feature>
<evidence type="ECO:0000313" key="4">
    <source>
        <dbReference type="Proteomes" id="UP001314170"/>
    </source>
</evidence>
<dbReference type="PANTHER" id="PTHR24177">
    <property type="entry name" value="CASKIN"/>
    <property type="match status" value="1"/>
</dbReference>